<dbReference type="PROSITE" id="PS51257">
    <property type="entry name" value="PROKAR_LIPOPROTEIN"/>
    <property type="match status" value="1"/>
</dbReference>
<evidence type="ECO:0000256" key="1">
    <source>
        <dbReference type="SAM" id="MobiDB-lite"/>
    </source>
</evidence>
<feature type="chain" id="PRO_5036895699" description="ORF 12 gene product N-terminal domain-containing protein" evidence="2">
    <location>
        <begin position="33"/>
        <end position="416"/>
    </location>
</feature>
<organism evidence="4 5">
    <name type="scientific">Hoyosella rhizosphaerae</name>
    <dbReference type="NCBI Taxonomy" id="1755582"/>
    <lineage>
        <taxon>Bacteria</taxon>
        <taxon>Bacillati</taxon>
        <taxon>Actinomycetota</taxon>
        <taxon>Actinomycetes</taxon>
        <taxon>Mycobacteriales</taxon>
        <taxon>Hoyosellaceae</taxon>
        <taxon>Hoyosella</taxon>
    </lineage>
</organism>
<feature type="domain" description="ORF 12 gene product N-terminal" evidence="3">
    <location>
        <begin position="59"/>
        <end position="140"/>
    </location>
</feature>
<dbReference type="Pfam" id="PF18042">
    <property type="entry name" value="ORF_12_N"/>
    <property type="match status" value="1"/>
</dbReference>
<name>A0A916UL62_9ACTN</name>
<evidence type="ECO:0000313" key="4">
    <source>
        <dbReference type="EMBL" id="GGC76337.1"/>
    </source>
</evidence>
<evidence type="ECO:0000256" key="2">
    <source>
        <dbReference type="SAM" id="SignalP"/>
    </source>
</evidence>
<keyword evidence="2" id="KW-0732">Signal</keyword>
<comment type="caution">
    <text evidence="4">The sequence shown here is derived from an EMBL/GenBank/DDBJ whole genome shotgun (WGS) entry which is preliminary data.</text>
</comment>
<evidence type="ECO:0000259" key="3">
    <source>
        <dbReference type="Pfam" id="PF18042"/>
    </source>
</evidence>
<keyword evidence="5" id="KW-1185">Reference proteome</keyword>
<dbReference type="Gene3D" id="3.40.710.10">
    <property type="entry name" value="DD-peptidase/beta-lactamase superfamily"/>
    <property type="match status" value="1"/>
</dbReference>
<feature type="signal peptide" evidence="2">
    <location>
        <begin position="1"/>
        <end position="32"/>
    </location>
</feature>
<dbReference type="Gene3D" id="3.10.450.280">
    <property type="match status" value="1"/>
</dbReference>
<dbReference type="AlphaFoldDB" id="A0A916UL62"/>
<feature type="compositionally biased region" description="Polar residues" evidence="1">
    <location>
        <begin position="407"/>
        <end position="416"/>
    </location>
</feature>
<feature type="region of interest" description="Disordered" evidence="1">
    <location>
        <begin position="394"/>
        <end position="416"/>
    </location>
</feature>
<evidence type="ECO:0000313" key="5">
    <source>
        <dbReference type="Proteomes" id="UP000641514"/>
    </source>
</evidence>
<proteinExistence type="predicted"/>
<dbReference type="RefSeq" id="WP_188677525.1">
    <property type="nucleotide sequence ID" value="NZ_BMJH01000004.1"/>
</dbReference>
<dbReference type="InterPro" id="IPR012338">
    <property type="entry name" value="Beta-lactam/transpept-like"/>
</dbReference>
<protein>
    <recommendedName>
        <fullName evidence="3">ORF 12 gene product N-terminal domain-containing protein</fullName>
    </recommendedName>
</protein>
<dbReference type="EMBL" id="BMJH01000004">
    <property type="protein sequence ID" value="GGC76337.1"/>
    <property type="molecule type" value="Genomic_DNA"/>
</dbReference>
<reference evidence="4" key="1">
    <citation type="journal article" date="2014" name="Int. J. Syst. Evol. Microbiol.">
        <title>Complete genome sequence of Corynebacterium casei LMG S-19264T (=DSM 44701T), isolated from a smear-ripened cheese.</title>
        <authorList>
            <consortium name="US DOE Joint Genome Institute (JGI-PGF)"/>
            <person name="Walter F."/>
            <person name="Albersmeier A."/>
            <person name="Kalinowski J."/>
            <person name="Ruckert C."/>
        </authorList>
    </citation>
    <scope>NUCLEOTIDE SEQUENCE</scope>
    <source>
        <strain evidence="4">CGMCC 1.15478</strain>
    </source>
</reference>
<reference evidence="4" key="2">
    <citation type="submission" date="2020-09" db="EMBL/GenBank/DDBJ databases">
        <authorList>
            <person name="Sun Q."/>
            <person name="Zhou Y."/>
        </authorList>
    </citation>
    <scope>NUCLEOTIDE SEQUENCE</scope>
    <source>
        <strain evidence="4">CGMCC 1.15478</strain>
    </source>
</reference>
<sequence>MSKHPGSRRAAAALCGATIACALGITQSTAIAEPLPDDHVAHMAAQFPEVPADVAVDDVSRSILHLIHADEPVTVEIVAAELSPADPSISEILANTLERLRTTGPYEVLGYSSTETRGTAQVISPLGVRFDLRIESTGDGEFKSMLIRPHTPRIVELDELASTLDMFGTDYSVLAARIDETSCEKTYGIHTDTVLPSATLPALQTLSALSESIAANDVHWDDTLDFPSLMQPDVTPDEDNGDAETVKATIREAATRTVTANDAVAHEALCERIGVTAGEADNATAPASQVDLCNAYARLLSGDEAMAAILTHAPGTDTPSTDTTSSDVASPHWRTMHNATHEAVGTYTETWVLTDTDGDMWYFGLHQSTEHEIGLVEQLFSSKVASDILGVEPRTQVHIGSHPPTEPMTSEASPQG</sequence>
<accession>A0A916UL62</accession>
<dbReference type="InterPro" id="IPR040846">
    <property type="entry name" value="ORF_12_N"/>
</dbReference>
<dbReference type="Proteomes" id="UP000641514">
    <property type="component" value="Unassembled WGS sequence"/>
</dbReference>
<dbReference type="SUPFAM" id="SSF56601">
    <property type="entry name" value="beta-lactamase/transpeptidase-like"/>
    <property type="match status" value="1"/>
</dbReference>
<gene>
    <name evidence="4" type="ORF">GCM10011410_31980</name>
</gene>